<evidence type="ECO:0000256" key="8">
    <source>
        <dbReference type="SAM" id="Phobius"/>
    </source>
</evidence>
<dbReference type="AlphaFoldDB" id="A0A556AQ27"/>
<dbReference type="PRINTS" id="PR00344">
    <property type="entry name" value="BCTRLSENSOR"/>
</dbReference>
<dbReference type="GO" id="GO:0000155">
    <property type="term" value="F:phosphorelay sensor kinase activity"/>
    <property type="evidence" value="ECO:0007669"/>
    <property type="project" value="InterPro"/>
</dbReference>
<evidence type="ECO:0000256" key="7">
    <source>
        <dbReference type="SAM" id="MobiDB-lite"/>
    </source>
</evidence>
<dbReference type="SMART" id="SM00388">
    <property type="entry name" value="HisKA"/>
    <property type="match status" value="1"/>
</dbReference>
<feature type="transmembrane region" description="Helical" evidence="8">
    <location>
        <begin position="413"/>
        <end position="434"/>
    </location>
</feature>
<comment type="caution">
    <text evidence="10">The sequence shown here is derived from an EMBL/GenBank/DDBJ whole genome shotgun (WGS) entry which is preliminary data.</text>
</comment>
<dbReference type="PANTHER" id="PTHR43711">
    <property type="entry name" value="TWO-COMPONENT HISTIDINE KINASE"/>
    <property type="match status" value="1"/>
</dbReference>
<dbReference type="InterPro" id="IPR005467">
    <property type="entry name" value="His_kinase_dom"/>
</dbReference>
<evidence type="ECO:0000256" key="4">
    <source>
        <dbReference type="ARBA" id="ARBA00022679"/>
    </source>
</evidence>
<dbReference type="Pfam" id="PF07696">
    <property type="entry name" value="7TMR-DISMED2"/>
    <property type="match status" value="1"/>
</dbReference>
<dbReference type="SUPFAM" id="SSF55874">
    <property type="entry name" value="ATPase domain of HSP90 chaperone/DNA topoisomerase II/histidine kinase"/>
    <property type="match status" value="1"/>
</dbReference>
<protein>
    <recommendedName>
        <fullName evidence="2">histidine kinase</fullName>
        <ecNumber evidence="2">2.7.13.3</ecNumber>
    </recommendedName>
</protein>
<accession>A0A556AQ27</accession>
<evidence type="ECO:0000256" key="2">
    <source>
        <dbReference type="ARBA" id="ARBA00012438"/>
    </source>
</evidence>
<keyword evidence="11" id="KW-1185">Reference proteome</keyword>
<keyword evidence="8" id="KW-0812">Transmembrane</keyword>
<feature type="domain" description="Histidine kinase" evidence="9">
    <location>
        <begin position="467"/>
        <end position="687"/>
    </location>
</feature>
<comment type="catalytic activity">
    <reaction evidence="1">
        <text>ATP + protein L-histidine = ADP + protein N-phospho-L-histidine.</text>
        <dbReference type="EC" id="2.7.13.3"/>
    </reaction>
</comment>
<gene>
    <name evidence="10" type="ORF">FOZ76_11060</name>
</gene>
<dbReference type="EC" id="2.7.13.3" evidence="2"/>
<reference evidence="10 11" key="1">
    <citation type="submission" date="2019-07" db="EMBL/GenBank/DDBJ databases">
        <title>Qingshengfaniella alkalisoli gen. nov., sp. nov., isolated from saline soil.</title>
        <authorList>
            <person name="Xu L."/>
            <person name="Huang X.-X."/>
            <person name="Sun J.-Q."/>
        </authorList>
    </citation>
    <scope>NUCLEOTIDE SEQUENCE [LARGE SCALE GENOMIC DNA]</scope>
    <source>
        <strain evidence="10 11">DSM 27279</strain>
    </source>
</reference>
<feature type="transmembrane region" description="Helical" evidence="8">
    <location>
        <begin position="375"/>
        <end position="401"/>
    </location>
</feature>
<dbReference type="SMART" id="SM00387">
    <property type="entry name" value="HATPase_c"/>
    <property type="match status" value="1"/>
</dbReference>
<dbReference type="PANTHER" id="PTHR43711:SF1">
    <property type="entry name" value="HISTIDINE KINASE 1"/>
    <property type="match status" value="1"/>
</dbReference>
<dbReference type="RefSeq" id="WP_143948320.1">
    <property type="nucleotide sequence ID" value="NZ_BAABMB010000002.1"/>
</dbReference>
<dbReference type="Pfam" id="PF02518">
    <property type="entry name" value="HATPase_c"/>
    <property type="match status" value="1"/>
</dbReference>
<dbReference type="PROSITE" id="PS50109">
    <property type="entry name" value="HIS_KIN"/>
    <property type="match status" value="1"/>
</dbReference>
<dbReference type="InterPro" id="IPR036890">
    <property type="entry name" value="HATPase_C_sf"/>
</dbReference>
<keyword evidence="8" id="KW-0472">Membrane</keyword>
<dbReference type="InterPro" id="IPR004358">
    <property type="entry name" value="Sig_transdc_His_kin-like_C"/>
</dbReference>
<feature type="compositionally biased region" description="Basic and acidic residues" evidence="7">
    <location>
        <begin position="1"/>
        <end position="10"/>
    </location>
</feature>
<dbReference type="CDD" id="cd00082">
    <property type="entry name" value="HisKA"/>
    <property type="match status" value="1"/>
</dbReference>
<evidence type="ECO:0000256" key="3">
    <source>
        <dbReference type="ARBA" id="ARBA00022553"/>
    </source>
</evidence>
<dbReference type="CDD" id="cd00075">
    <property type="entry name" value="HATPase"/>
    <property type="match status" value="1"/>
</dbReference>
<feature type="transmembrane region" description="Helical" evidence="8">
    <location>
        <begin position="318"/>
        <end position="336"/>
    </location>
</feature>
<dbReference type="Gene3D" id="2.60.40.2380">
    <property type="match status" value="1"/>
</dbReference>
<evidence type="ECO:0000256" key="5">
    <source>
        <dbReference type="ARBA" id="ARBA00022777"/>
    </source>
</evidence>
<keyword evidence="6" id="KW-0902">Two-component regulatory system</keyword>
<dbReference type="InterPro" id="IPR050736">
    <property type="entry name" value="Sensor_HK_Regulatory"/>
</dbReference>
<dbReference type="Pfam" id="PF00512">
    <property type="entry name" value="HisKA"/>
    <property type="match status" value="1"/>
</dbReference>
<evidence type="ECO:0000313" key="10">
    <source>
        <dbReference type="EMBL" id="TSH95008.1"/>
    </source>
</evidence>
<feature type="transmembrane region" description="Helical" evidence="8">
    <location>
        <begin position="226"/>
        <end position="246"/>
    </location>
</feature>
<evidence type="ECO:0000256" key="6">
    <source>
        <dbReference type="ARBA" id="ARBA00023012"/>
    </source>
</evidence>
<dbReference type="InterPro" id="IPR003594">
    <property type="entry name" value="HATPase_dom"/>
</dbReference>
<dbReference type="Gene3D" id="3.30.565.10">
    <property type="entry name" value="Histidine kinase-like ATPase, C-terminal domain"/>
    <property type="match status" value="1"/>
</dbReference>
<feature type="transmembrane region" description="Helical" evidence="8">
    <location>
        <begin position="288"/>
        <end position="306"/>
    </location>
</feature>
<feature type="transmembrane region" description="Helical" evidence="8">
    <location>
        <begin position="253"/>
        <end position="276"/>
    </location>
</feature>
<sequence>MARADEHSRNEAGLSGAATAPDTHQAAWRRHLGMGGVQATPLPGKSVLLVGCVLFWLCLLFAGPPQQNPTFAIGRDIPYRYLLDPAGEVSFDAFLAMPDEALALGQRPMSEGYVRDVAWLRFHIPGTAFAEGELWLKLSPNYLDSVTVYLRPEGAPQGWVERRAGDRMGARAGDIDYRYTVLRLAPPAQGGGHEVVMRIQTTSALLVEPTLWQPAAFTDHALRDTAFWSFYFGIGALSSALALLLAIGLKTRLLWSVIPFSFTYLLVASIQGYIGWGDADWRLTLQHYLTGTLSLLGYPALIWMCTEALDIRLRFPRVYRWLVASFCLGLLFPLSIPLDLYGETVRVFTVLAFANALVIAACSLRLWWRWGLSHLNLAFGILPLFYVVSGLMAVLITTATIDYAPRMYTLWQSSMMIIMMATMLLVMAVGVYRIRHERRTHWEREQLARELRMEREASFHQRQFMGMVSHEFRTPLAVISGTLENLLAQPTEDARVRQRYDKIQRAANRLVQLTDNCLADARLSAGTLYLDTVPTPLLPLLESAASLVEVGDTHDLRITLDGLPVPHGVDAGPVLPADAALLRICLSNLLDNAVKYTPAGTIRVDVQVGDNRIVVSISDRGPGIPAAQAEEVFERYRRGARPDAERAGSGLGLFVSRQIARAHGGELTLAANTAHGCRFDLVLPTACTAG</sequence>
<feature type="transmembrane region" description="Helical" evidence="8">
    <location>
        <begin position="348"/>
        <end position="368"/>
    </location>
</feature>
<evidence type="ECO:0000313" key="11">
    <source>
        <dbReference type="Proteomes" id="UP000318405"/>
    </source>
</evidence>
<keyword evidence="3" id="KW-0597">Phosphoprotein</keyword>
<organism evidence="10 11">
    <name type="scientific">Verticiella sediminum</name>
    <dbReference type="NCBI Taxonomy" id="1247510"/>
    <lineage>
        <taxon>Bacteria</taxon>
        <taxon>Pseudomonadati</taxon>
        <taxon>Pseudomonadota</taxon>
        <taxon>Betaproteobacteria</taxon>
        <taxon>Burkholderiales</taxon>
        <taxon>Alcaligenaceae</taxon>
        <taxon>Verticiella</taxon>
    </lineage>
</organism>
<dbReference type="InterPro" id="IPR003661">
    <property type="entry name" value="HisK_dim/P_dom"/>
</dbReference>
<dbReference type="InterPro" id="IPR036097">
    <property type="entry name" value="HisK_dim/P_sf"/>
</dbReference>
<dbReference type="Gene3D" id="1.10.287.130">
    <property type="match status" value="1"/>
</dbReference>
<dbReference type="OrthoDB" id="8807260at2"/>
<evidence type="ECO:0000259" key="9">
    <source>
        <dbReference type="PROSITE" id="PS50109"/>
    </source>
</evidence>
<keyword evidence="5 10" id="KW-0418">Kinase</keyword>
<proteinExistence type="predicted"/>
<dbReference type="SUPFAM" id="SSF47384">
    <property type="entry name" value="Homodimeric domain of signal transducing histidine kinase"/>
    <property type="match status" value="1"/>
</dbReference>
<dbReference type="EMBL" id="VLTJ01000022">
    <property type="protein sequence ID" value="TSH95008.1"/>
    <property type="molecule type" value="Genomic_DNA"/>
</dbReference>
<keyword evidence="4" id="KW-0808">Transferase</keyword>
<feature type="region of interest" description="Disordered" evidence="7">
    <location>
        <begin position="1"/>
        <end position="21"/>
    </location>
</feature>
<keyword evidence="8" id="KW-1133">Transmembrane helix</keyword>
<dbReference type="Proteomes" id="UP000318405">
    <property type="component" value="Unassembled WGS sequence"/>
</dbReference>
<dbReference type="InterPro" id="IPR011622">
    <property type="entry name" value="7TMR_DISM_rcpt_extracell_dom2"/>
</dbReference>
<evidence type="ECO:0000256" key="1">
    <source>
        <dbReference type="ARBA" id="ARBA00000085"/>
    </source>
</evidence>
<name>A0A556AQ27_9BURK</name>